<keyword evidence="2" id="KW-0812">Transmembrane</keyword>
<evidence type="ECO:0000256" key="1">
    <source>
        <dbReference type="SAM" id="MobiDB-lite"/>
    </source>
</evidence>
<gene>
    <name evidence="3" type="ORF">GRX03_08335</name>
</gene>
<name>A0A6B0TEH8_9EURY</name>
<dbReference type="Proteomes" id="UP000466535">
    <property type="component" value="Unassembled WGS sequence"/>
</dbReference>
<comment type="caution">
    <text evidence="3">The sequence shown here is derived from an EMBL/GenBank/DDBJ whole genome shotgun (WGS) entry which is preliminary data.</text>
</comment>
<evidence type="ECO:0000313" key="4">
    <source>
        <dbReference type="Proteomes" id="UP000466535"/>
    </source>
</evidence>
<sequence length="517" mass="54940">MSDDGEVLDPDTAGGAAAEGSVTVVGTAHVSEDSVREVEETIEREQPDVVAVELDRTRYERLKGEEPDDIDGRDLISGRTMYQFLAYWLLSYVQARLGDEFDVEPGADMMAAVEAAEARGSAVALVDRDIQVTVQRLWSGMRFREKLAIVAALLVETLGPWTAGWSIGFFFGLLGGIAASALGGPYLVPAALGDGIGLPVLGSVVGSLGGILDTLLVVAGISLAIGLPIGALLARSAGDIEAEEFDMARLTDDDVVTAMIKEFRRFSPGGAQALIDERDAYIAHRLLSLREQGYHVVAVVGAGHRAGIENYLANPDTLPDPESLVGEPSTSRWRSALYKAVGYAFTLGFLFFFVLLAMAGVQGDLLLNIFIAWFLVNGIIAAGLAKLAGAHWTSAGAGGAVAWLTSVNPLLAPGWFAGYVELRYTSINPADIGRLNDLLADPSLSLWELLGEMRDVPTFRLILVVAMTNIGSFVASVLFATVLLPQFAADVGGITGLGQQMLEGARNSAELIWELVT</sequence>
<proteinExistence type="predicted"/>
<dbReference type="EMBL" id="WUUT01000003">
    <property type="protein sequence ID" value="MXR51609.1"/>
    <property type="molecule type" value="Genomic_DNA"/>
</dbReference>
<evidence type="ECO:0000313" key="3">
    <source>
        <dbReference type="EMBL" id="MXR51609.1"/>
    </source>
</evidence>
<dbReference type="InterPro" id="IPR002816">
    <property type="entry name" value="TraB/PrgY/GumN_fam"/>
</dbReference>
<protein>
    <submittedName>
        <fullName evidence="3">Conjugal transfer protein TraB</fullName>
    </submittedName>
</protein>
<keyword evidence="2" id="KW-0472">Membrane</keyword>
<dbReference type="PANTHER" id="PTHR21530">
    <property type="entry name" value="PHEROMONE SHUTDOWN PROTEIN"/>
    <property type="match status" value="1"/>
</dbReference>
<feature type="region of interest" description="Disordered" evidence="1">
    <location>
        <begin position="1"/>
        <end position="25"/>
    </location>
</feature>
<accession>A0A6B0TEH8</accession>
<feature type="transmembrane region" description="Helical" evidence="2">
    <location>
        <begin position="200"/>
        <end position="227"/>
    </location>
</feature>
<organism evidence="3 4">
    <name type="scientific">Halovenus carboxidivorans</name>
    <dbReference type="NCBI Taxonomy" id="2692199"/>
    <lineage>
        <taxon>Archaea</taxon>
        <taxon>Methanobacteriati</taxon>
        <taxon>Methanobacteriota</taxon>
        <taxon>Stenosarchaea group</taxon>
        <taxon>Halobacteria</taxon>
        <taxon>Halobacteriales</taxon>
        <taxon>Haloarculaceae</taxon>
        <taxon>Halovenus</taxon>
    </lineage>
</organism>
<feature type="transmembrane region" description="Helical" evidence="2">
    <location>
        <begin position="340"/>
        <end position="359"/>
    </location>
</feature>
<feature type="transmembrane region" description="Helical" evidence="2">
    <location>
        <begin position="461"/>
        <end position="484"/>
    </location>
</feature>
<keyword evidence="4" id="KW-1185">Reference proteome</keyword>
<keyword evidence="2" id="KW-1133">Transmembrane helix</keyword>
<reference evidence="3 4" key="1">
    <citation type="submission" date="2019-12" db="EMBL/GenBank/DDBJ databases">
        <title>Isolation and characterization of three novel carbon monoxide-oxidizing members of Halobacteria from salione crusts and soils.</title>
        <authorList>
            <person name="Myers M.R."/>
            <person name="King G.M."/>
        </authorList>
    </citation>
    <scope>NUCLEOTIDE SEQUENCE [LARGE SCALE GENOMIC DNA]</scope>
    <source>
        <strain evidence="3 4">WSH3</strain>
    </source>
</reference>
<dbReference type="PANTHER" id="PTHR21530:SF7">
    <property type="entry name" value="TRAB DOMAIN-CONTAINING PROTEIN"/>
    <property type="match status" value="1"/>
</dbReference>
<feature type="transmembrane region" description="Helical" evidence="2">
    <location>
        <begin position="365"/>
        <end position="385"/>
    </location>
</feature>
<dbReference type="RefSeq" id="WP_159763755.1">
    <property type="nucleotide sequence ID" value="NZ_WUUT01000003.1"/>
</dbReference>
<dbReference type="OrthoDB" id="185689at2157"/>
<dbReference type="CDD" id="cd14726">
    <property type="entry name" value="TraB_PrgY-like"/>
    <property type="match status" value="1"/>
</dbReference>
<feature type="transmembrane region" description="Helical" evidence="2">
    <location>
        <begin position="147"/>
        <end position="180"/>
    </location>
</feature>
<dbReference type="InterPro" id="IPR046345">
    <property type="entry name" value="TraB_PrgY-like"/>
</dbReference>
<dbReference type="Pfam" id="PF01963">
    <property type="entry name" value="TraB_PrgY_gumN"/>
    <property type="match status" value="2"/>
</dbReference>
<dbReference type="AlphaFoldDB" id="A0A6B0TEH8"/>
<evidence type="ECO:0000256" key="2">
    <source>
        <dbReference type="SAM" id="Phobius"/>
    </source>
</evidence>